<sequence length="757" mass="81881">MSIERRFQAAFAQIMAGPQQRIPPTPAVTVDLVPHGVSRRSFLQQAIASGSGLALAVSFGESSIVHAQTAAASSEAAGDFAPNAFVKITAEGVVTIIAMHDEMGQGIHTGLAIAVCEELEIDPAEVSVVHAPAHPDYSHVDYGVQMTGGSSSIYSARDPMRKAGATAREMLIGAAAERWSVDRRLCSAVEGHIVNNVTGKKLTYGELAADAAKLKVPEEVRLKDPKDFTRIGRHTHRVDSATKVRGTALFSFDKRVDGMLTAMVERCPYFGGTLVNFDATKATQVAGVKAVIQVDSGIAVVADGYWSSLKGRRALKIEWDPGAAAMLDSEKLWMQYREMARQEARVVEREGNVEQSLGDNRTFHATYEVPFQAHAPMEPLSCLVTLRDDGGADLVTGSQMLGVDRLQVAGRLGVPVESVRIENCYLGGGFGRRANPASDFLVEAVDVALAAKREGNSAPIKTVWSREDDIRGGWYRPMYVNAVSATFKNGRIDAWRHRIVGQSTLIGTTFEPMMVVDGLDPTCTEGATRLPYAIPNKQIELQTVRLPAPVQWWRSVGHSNTAFAKESFFDECAENLKRDPLELRQELLRDQPRLLRVLNTVAEKAGWGQPSPEGIGRGISVHESFEGFAAHVVEASVEGGVPKIHRIVVAIDCGPVVNPDQVVAQMESGAHFALSSILNGEITFKDGLVEQSNFDDFLVVRMHEAPMIEVHIVDSDDKMGGAGEVGVPGVASAVCSAIYDACGKRIRRLPIGTQLEQ</sequence>
<dbReference type="InterPro" id="IPR006311">
    <property type="entry name" value="TAT_signal"/>
</dbReference>
<dbReference type="InterPro" id="IPR052516">
    <property type="entry name" value="N-heterocyclic_Hydroxylase"/>
</dbReference>
<dbReference type="EMBL" id="CP036291">
    <property type="protein sequence ID" value="QDU89466.1"/>
    <property type="molecule type" value="Genomic_DNA"/>
</dbReference>
<keyword evidence="3" id="KW-1185">Reference proteome</keyword>
<keyword evidence="2" id="KW-0560">Oxidoreductase</keyword>
<dbReference type="PANTHER" id="PTHR47495:SF2">
    <property type="entry name" value="ALDEHYDE DEHYDROGENASE"/>
    <property type="match status" value="1"/>
</dbReference>
<name>A0A518DDF1_9BACT</name>
<evidence type="ECO:0000313" key="2">
    <source>
        <dbReference type="EMBL" id="QDU89466.1"/>
    </source>
</evidence>
<dbReference type="InterPro" id="IPR008274">
    <property type="entry name" value="AldOxase/xan_DH_MoCoBD1"/>
</dbReference>
<reference evidence="2 3" key="1">
    <citation type="submission" date="2019-02" db="EMBL/GenBank/DDBJ databases">
        <title>Deep-cultivation of Planctomycetes and their phenomic and genomic characterization uncovers novel biology.</title>
        <authorList>
            <person name="Wiegand S."/>
            <person name="Jogler M."/>
            <person name="Boedeker C."/>
            <person name="Pinto D."/>
            <person name="Vollmers J."/>
            <person name="Rivas-Marin E."/>
            <person name="Kohn T."/>
            <person name="Peeters S.H."/>
            <person name="Heuer A."/>
            <person name="Rast P."/>
            <person name="Oberbeckmann S."/>
            <person name="Bunk B."/>
            <person name="Jeske O."/>
            <person name="Meyerdierks A."/>
            <person name="Storesund J.E."/>
            <person name="Kallscheuer N."/>
            <person name="Luecker S."/>
            <person name="Lage O.M."/>
            <person name="Pohl T."/>
            <person name="Merkel B.J."/>
            <person name="Hornburger P."/>
            <person name="Mueller R.-W."/>
            <person name="Bruemmer F."/>
            <person name="Labrenz M."/>
            <person name="Spormann A.M."/>
            <person name="Op den Camp H."/>
            <person name="Overmann J."/>
            <person name="Amann R."/>
            <person name="Jetten M.S.M."/>
            <person name="Mascher T."/>
            <person name="Medema M.H."/>
            <person name="Devos D.P."/>
            <person name="Kaster A.-K."/>
            <person name="Ovreas L."/>
            <person name="Rohde M."/>
            <person name="Galperin M.Y."/>
            <person name="Jogler C."/>
        </authorList>
    </citation>
    <scope>NUCLEOTIDE SEQUENCE [LARGE SCALE GENOMIC DNA]</scope>
    <source>
        <strain evidence="2 3">Pla175</strain>
    </source>
</reference>
<dbReference type="RefSeq" id="WP_145286053.1">
    <property type="nucleotide sequence ID" value="NZ_CP036291.1"/>
</dbReference>
<dbReference type="Pfam" id="PF20256">
    <property type="entry name" value="MoCoBD_2"/>
    <property type="match status" value="2"/>
</dbReference>
<dbReference type="InterPro" id="IPR012368">
    <property type="entry name" value="OxRdtase_Mopterin-bd_su_IorB"/>
</dbReference>
<dbReference type="Gene3D" id="3.90.1170.50">
    <property type="entry name" value="Aldehyde oxidase/xanthine dehydrogenase, a/b hammerhead"/>
    <property type="match status" value="1"/>
</dbReference>
<dbReference type="PANTHER" id="PTHR47495">
    <property type="entry name" value="ALDEHYDE DEHYDROGENASE"/>
    <property type="match status" value="1"/>
</dbReference>
<dbReference type="EC" id="1.3.99.16" evidence="2"/>
<dbReference type="Pfam" id="PF02738">
    <property type="entry name" value="MoCoBD_1"/>
    <property type="match status" value="1"/>
</dbReference>
<proteinExistence type="predicted"/>
<evidence type="ECO:0000259" key="1">
    <source>
        <dbReference type="SMART" id="SM01008"/>
    </source>
</evidence>
<dbReference type="InterPro" id="IPR037165">
    <property type="entry name" value="AldOxase/xan_DH_Mopterin-bd_sf"/>
</dbReference>
<dbReference type="OrthoDB" id="221297at2"/>
<dbReference type="SMART" id="SM01008">
    <property type="entry name" value="Ald_Xan_dh_C"/>
    <property type="match status" value="1"/>
</dbReference>
<feature type="domain" description="Aldehyde oxidase/xanthine dehydrogenase a/b hammerhead" evidence="1">
    <location>
        <begin position="245"/>
        <end position="323"/>
    </location>
</feature>
<dbReference type="PROSITE" id="PS51318">
    <property type="entry name" value="TAT"/>
    <property type="match status" value="1"/>
</dbReference>
<accession>A0A518DDF1</accession>
<dbReference type="InterPro" id="IPR046867">
    <property type="entry name" value="AldOxase/xan_DH_MoCoBD2"/>
</dbReference>
<organism evidence="2 3">
    <name type="scientific">Pirellulimonas nuda</name>
    <dbReference type="NCBI Taxonomy" id="2528009"/>
    <lineage>
        <taxon>Bacteria</taxon>
        <taxon>Pseudomonadati</taxon>
        <taxon>Planctomycetota</taxon>
        <taxon>Planctomycetia</taxon>
        <taxon>Pirellulales</taxon>
        <taxon>Lacipirellulaceae</taxon>
        <taxon>Pirellulimonas</taxon>
    </lineage>
</organism>
<dbReference type="Proteomes" id="UP000317429">
    <property type="component" value="Chromosome"/>
</dbReference>
<dbReference type="InterPro" id="IPR000674">
    <property type="entry name" value="Ald_Oxase/Xan_DH_a/b"/>
</dbReference>
<gene>
    <name evidence="2" type="primary">iorB</name>
    <name evidence="2" type="ORF">Pla175_28560</name>
</gene>
<dbReference type="SUPFAM" id="SSF56003">
    <property type="entry name" value="Molybdenum cofactor-binding domain"/>
    <property type="match status" value="2"/>
</dbReference>
<dbReference type="AlphaFoldDB" id="A0A518DDF1"/>
<evidence type="ECO:0000313" key="3">
    <source>
        <dbReference type="Proteomes" id="UP000317429"/>
    </source>
</evidence>
<dbReference type="GO" id="GO:0047121">
    <property type="term" value="F:isoquinoline 1-oxidoreductase activity"/>
    <property type="evidence" value="ECO:0007669"/>
    <property type="project" value="UniProtKB-EC"/>
</dbReference>
<dbReference type="PIRSF" id="PIRSF036389">
    <property type="entry name" value="IOR_B"/>
    <property type="match status" value="1"/>
</dbReference>
<protein>
    <submittedName>
        <fullName evidence="2">Isoquinoline 1-oxidoreductase subunit beta</fullName>
        <ecNumber evidence="2">1.3.99.16</ecNumber>
    </submittedName>
</protein>
<dbReference type="Gene3D" id="3.30.365.10">
    <property type="entry name" value="Aldehyde oxidase/xanthine dehydrogenase, molybdopterin binding domain"/>
    <property type="match status" value="4"/>
</dbReference>
<dbReference type="KEGG" id="pnd:Pla175_28560"/>